<keyword evidence="1" id="KW-0812">Transmembrane</keyword>
<keyword evidence="1" id="KW-1133">Transmembrane helix</keyword>
<reference evidence="3 4" key="1">
    <citation type="submission" date="2024-06" db="EMBL/GenBank/DDBJ databases">
        <title>Novosphingobium rhizovicinus M1R2S20.</title>
        <authorList>
            <person name="Sun J.-Q."/>
        </authorList>
    </citation>
    <scope>NUCLEOTIDE SEQUENCE [LARGE SCALE GENOMIC DNA]</scope>
    <source>
        <strain evidence="3 4">M1R2S20</strain>
    </source>
</reference>
<keyword evidence="4" id="KW-1185">Reference proteome</keyword>
<dbReference type="EMBL" id="JBFNXR010000054">
    <property type="protein sequence ID" value="MEW9857091.1"/>
    <property type="molecule type" value="Genomic_DNA"/>
</dbReference>
<comment type="caution">
    <text evidence="3">The sequence shown here is derived from an EMBL/GenBank/DDBJ whole genome shotgun (WGS) entry which is preliminary data.</text>
</comment>
<gene>
    <name evidence="3" type="ORF">ABUH87_18350</name>
</gene>
<dbReference type="InterPro" id="IPR012495">
    <property type="entry name" value="TadE-like_dom"/>
</dbReference>
<protein>
    <submittedName>
        <fullName evidence="3">TadE/TadG family type IV pilus assembly protein</fullName>
    </submittedName>
</protein>
<accession>A0ABV3RG68</accession>
<evidence type="ECO:0000256" key="1">
    <source>
        <dbReference type="SAM" id="Phobius"/>
    </source>
</evidence>
<organism evidence="3 4">
    <name type="scientific">Novosphingobium rhizovicinum</name>
    <dbReference type="NCBI Taxonomy" id="3228928"/>
    <lineage>
        <taxon>Bacteria</taxon>
        <taxon>Pseudomonadati</taxon>
        <taxon>Pseudomonadota</taxon>
        <taxon>Alphaproteobacteria</taxon>
        <taxon>Sphingomonadales</taxon>
        <taxon>Sphingomonadaceae</taxon>
        <taxon>Novosphingobium</taxon>
    </lineage>
</organism>
<feature type="domain" description="TadE-like" evidence="2">
    <location>
        <begin position="22"/>
        <end position="63"/>
    </location>
</feature>
<name>A0ABV3RG68_9SPHN</name>
<proteinExistence type="predicted"/>
<feature type="transmembrane region" description="Helical" evidence="1">
    <location>
        <begin position="21"/>
        <end position="43"/>
    </location>
</feature>
<evidence type="ECO:0000259" key="2">
    <source>
        <dbReference type="Pfam" id="PF07811"/>
    </source>
</evidence>
<evidence type="ECO:0000313" key="4">
    <source>
        <dbReference type="Proteomes" id="UP001556118"/>
    </source>
</evidence>
<dbReference type="RefSeq" id="WP_367775577.1">
    <property type="nucleotide sequence ID" value="NZ_JBFNXR010000054.1"/>
</dbReference>
<evidence type="ECO:0000313" key="3">
    <source>
        <dbReference type="EMBL" id="MEW9857091.1"/>
    </source>
</evidence>
<dbReference type="Pfam" id="PF07811">
    <property type="entry name" value="TadE"/>
    <property type="match status" value="1"/>
</dbReference>
<sequence>MWLQVRTSRLRSLARLVQDRAGVAATEFAIVAPVLILLFVGVFQLTDGMSASRKVTVTARTLADLTSQYTSVSSTTLETILHVSSYVMSPYAPDSGTYSLAAVTTDTAGVSRVTWSRKLVNGTTAAGKPVGSIVTLPSSAAVPGTMIIVADVTYAYKPVIAPGLFGEFQLGEQIFMMPRRSSSIPLE</sequence>
<keyword evidence="1" id="KW-0472">Membrane</keyword>
<dbReference type="Proteomes" id="UP001556118">
    <property type="component" value="Unassembled WGS sequence"/>
</dbReference>